<protein>
    <recommendedName>
        <fullName evidence="2">Probable ubiquitin-like-specific protease 2A/B PH domain-containing protein</fullName>
    </recommendedName>
</protein>
<dbReference type="EMBL" id="CM007386">
    <property type="protein sequence ID" value="ONK67202.1"/>
    <property type="molecule type" value="Genomic_DNA"/>
</dbReference>
<dbReference type="Pfam" id="PF25352">
    <property type="entry name" value="PH_ULP"/>
    <property type="match status" value="1"/>
</dbReference>
<dbReference type="AlphaFoldDB" id="A0A5P1EMH6"/>
<keyword evidence="4" id="KW-1185">Reference proteome</keyword>
<name>A0A5P1EMH6_ASPOF</name>
<feature type="region of interest" description="Disordered" evidence="1">
    <location>
        <begin position="89"/>
        <end position="137"/>
    </location>
</feature>
<sequence length="351" mass="38725">MRGSCSQQQKKKDLSAYDFNAEELAVEEAAANYRSRTSRLLQSSKSKSNPNPKEEERDEDMKYKFLQAFSGSDCKRMDVNDISCIDLHENGSAQGSSGVDSPERNMATTDDKSGLDENRISSTSDQKQDNPCLTKFDPEGVVRKDSFMTGATSLIVPSFDDEHVFNLQSDGTSVDVISDDEESCGSESESASTASYHVDDEDYLEHPISDIYFSAFGEKDKDDLAVIVTPDYVIHKNTLYGEARLLFFSDSIIVKCSDVNGNNENFVLECSVADIIHIQCRWSVSVESALIKFYLRATRVNGNKQIHDSCVSDEVLSVAGDGVGEEIHHDVASILAADGHVEESLGWMPSD</sequence>
<feature type="compositionally biased region" description="Basic and acidic residues" evidence="1">
    <location>
        <begin position="52"/>
        <end position="61"/>
    </location>
</feature>
<proteinExistence type="predicted"/>
<dbReference type="PANTHER" id="PTHR47764">
    <property type="entry name" value="UBIQUITIN-LIKE-SPECIFIC PROTEASE 2B-RELATED"/>
    <property type="match status" value="1"/>
</dbReference>
<accession>A0A5P1EMH6</accession>
<evidence type="ECO:0000313" key="4">
    <source>
        <dbReference type="Proteomes" id="UP000243459"/>
    </source>
</evidence>
<evidence type="ECO:0000313" key="3">
    <source>
        <dbReference type="EMBL" id="ONK67202.1"/>
    </source>
</evidence>
<feature type="domain" description="Probable ubiquitin-like-specific protease 2A/B PH" evidence="2">
    <location>
        <begin position="225"/>
        <end position="310"/>
    </location>
</feature>
<feature type="compositionally biased region" description="Basic and acidic residues" evidence="1">
    <location>
        <begin position="109"/>
        <end position="119"/>
    </location>
</feature>
<evidence type="ECO:0000256" key="1">
    <source>
        <dbReference type="SAM" id="MobiDB-lite"/>
    </source>
</evidence>
<feature type="region of interest" description="Disordered" evidence="1">
    <location>
        <begin position="32"/>
        <end position="61"/>
    </location>
</feature>
<dbReference type="PANTHER" id="PTHR47764:SF2">
    <property type="entry name" value="UBIQUITIN-LIKE PROTEASE FAMILY PROFILE DOMAIN-CONTAINING PROTEIN"/>
    <property type="match status" value="1"/>
</dbReference>
<gene>
    <name evidence="3" type="ORF">A4U43_C06F17490</name>
</gene>
<feature type="compositionally biased region" description="Polar residues" evidence="1">
    <location>
        <begin position="120"/>
        <end position="131"/>
    </location>
</feature>
<organism evidence="3 4">
    <name type="scientific">Asparagus officinalis</name>
    <name type="common">Garden asparagus</name>
    <dbReference type="NCBI Taxonomy" id="4686"/>
    <lineage>
        <taxon>Eukaryota</taxon>
        <taxon>Viridiplantae</taxon>
        <taxon>Streptophyta</taxon>
        <taxon>Embryophyta</taxon>
        <taxon>Tracheophyta</taxon>
        <taxon>Spermatophyta</taxon>
        <taxon>Magnoliopsida</taxon>
        <taxon>Liliopsida</taxon>
        <taxon>Asparagales</taxon>
        <taxon>Asparagaceae</taxon>
        <taxon>Asparagoideae</taxon>
        <taxon>Asparagus</taxon>
    </lineage>
</organism>
<evidence type="ECO:0000259" key="2">
    <source>
        <dbReference type="Pfam" id="PF25352"/>
    </source>
</evidence>
<dbReference type="Proteomes" id="UP000243459">
    <property type="component" value="Chromosome 6"/>
</dbReference>
<reference evidence="4" key="1">
    <citation type="journal article" date="2017" name="Nat. Commun.">
        <title>The asparagus genome sheds light on the origin and evolution of a young Y chromosome.</title>
        <authorList>
            <person name="Harkess A."/>
            <person name="Zhou J."/>
            <person name="Xu C."/>
            <person name="Bowers J.E."/>
            <person name="Van der Hulst R."/>
            <person name="Ayyampalayam S."/>
            <person name="Mercati F."/>
            <person name="Riccardi P."/>
            <person name="McKain M.R."/>
            <person name="Kakrana A."/>
            <person name="Tang H."/>
            <person name="Ray J."/>
            <person name="Groenendijk J."/>
            <person name="Arikit S."/>
            <person name="Mathioni S.M."/>
            <person name="Nakano M."/>
            <person name="Shan H."/>
            <person name="Telgmann-Rauber A."/>
            <person name="Kanno A."/>
            <person name="Yue Z."/>
            <person name="Chen H."/>
            <person name="Li W."/>
            <person name="Chen Y."/>
            <person name="Xu X."/>
            <person name="Zhang Y."/>
            <person name="Luo S."/>
            <person name="Chen H."/>
            <person name="Gao J."/>
            <person name="Mao Z."/>
            <person name="Pires J.C."/>
            <person name="Luo M."/>
            <person name="Kudrna D."/>
            <person name="Wing R.A."/>
            <person name="Meyers B.C."/>
            <person name="Yi K."/>
            <person name="Kong H."/>
            <person name="Lavrijsen P."/>
            <person name="Sunseri F."/>
            <person name="Falavigna A."/>
            <person name="Ye Y."/>
            <person name="Leebens-Mack J.H."/>
            <person name="Chen G."/>
        </authorList>
    </citation>
    <scope>NUCLEOTIDE SEQUENCE [LARGE SCALE GENOMIC DNA]</scope>
    <source>
        <strain evidence="4">cv. DH0086</strain>
    </source>
</reference>
<dbReference type="Gramene" id="ONK67202">
    <property type="protein sequence ID" value="ONK67202"/>
    <property type="gene ID" value="A4U43_C06F17490"/>
</dbReference>
<dbReference type="InterPro" id="IPR057375">
    <property type="entry name" value="ULP2A/B_PH"/>
</dbReference>